<dbReference type="AlphaFoldDB" id="A0A061DT27"/>
<dbReference type="HOGENOM" id="CLU_096224_0_0_1"/>
<name>A0A061DT27_THECC</name>
<keyword evidence="3" id="KW-1185">Reference proteome</keyword>
<reference evidence="2 3" key="1">
    <citation type="journal article" date="2013" name="Genome Biol.">
        <title>The genome sequence of the most widely cultivated cacao type and its use to identify candidate genes regulating pod color.</title>
        <authorList>
            <person name="Motamayor J.C."/>
            <person name="Mockaitis K."/>
            <person name="Schmutz J."/>
            <person name="Haiminen N."/>
            <person name="Iii D.L."/>
            <person name="Cornejo O."/>
            <person name="Findley S.D."/>
            <person name="Zheng P."/>
            <person name="Utro F."/>
            <person name="Royaert S."/>
            <person name="Saski C."/>
            <person name="Jenkins J."/>
            <person name="Podicheti R."/>
            <person name="Zhao M."/>
            <person name="Scheffler B.E."/>
            <person name="Stack J.C."/>
            <person name="Feltus F.A."/>
            <person name="Mustiga G.M."/>
            <person name="Amores F."/>
            <person name="Phillips W."/>
            <person name="Marelli J.P."/>
            <person name="May G.D."/>
            <person name="Shapiro H."/>
            <person name="Ma J."/>
            <person name="Bustamante C.D."/>
            <person name="Schnell R.J."/>
            <person name="Main D."/>
            <person name="Gilbert D."/>
            <person name="Parida L."/>
            <person name="Kuhn D.N."/>
        </authorList>
    </citation>
    <scope>NUCLEOTIDE SEQUENCE [LARGE SCALE GENOMIC DNA]</scope>
    <source>
        <strain evidence="3">cv. Matina 1-6</strain>
    </source>
</reference>
<dbReference type="eggNOG" id="ENOG502S91E">
    <property type="taxonomic scope" value="Eukaryota"/>
</dbReference>
<dbReference type="EMBL" id="CM001879">
    <property type="protein sequence ID" value="EOX95216.1"/>
    <property type="molecule type" value="Genomic_DNA"/>
</dbReference>
<dbReference type="OMA" id="FILQFYQ"/>
<organism evidence="2 3">
    <name type="scientific">Theobroma cacao</name>
    <name type="common">Cacao</name>
    <name type="synonym">Cocoa</name>
    <dbReference type="NCBI Taxonomy" id="3641"/>
    <lineage>
        <taxon>Eukaryota</taxon>
        <taxon>Viridiplantae</taxon>
        <taxon>Streptophyta</taxon>
        <taxon>Embryophyta</taxon>
        <taxon>Tracheophyta</taxon>
        <taxon>Spermatophyta</taxon>
        <taxon>Magnoliopsida</taxon>
        <taxon>eudicotyledons</taxon>
        <taxon>Gunneridae</taxon>
        <taxon>Pentapetalae</taxon>
        <taxon>rosids</taxon>
        <taxon>malvids</taxon>
        <taxon>Malvales</taxon>
        <taxon>Malvaceae</taxon>
        <taxon>Byttnerioideae</taxon>
        <taxon>Theobroma</taxon>
    </lineage>
</organism>
<dbReference type="PANTHER" id="PTHR36378">
    <property type="entry name" value="COTTON FIBER PROTEIN"/>
    <property type="match status" value="1"/>
</dbReference>
<dbReference type="PANTHER" id="PTHR36378:SF1">
    <property type="entry name" value="COTTON FIBER PROTEIN"/>
    <property type="match status" value="1"/>
</dbReference>
<evidence type="ECO:0000256" key="1">
    <source>
        <dbReference type="SAM" id="MobiDB-lite"/>
    </source>
</evidence>
<dbReference type="Pfam" id="PF05553">
    <property type="entry name" value="DUF761"/>
    <property type="match status" value="1"/>
</dbReference>
<feature type="compositionally biased region" description="Polar residues" evidence="1">
    <location>
        <begin position="1"/>
        <end position="12"/>
    </location>
</feature>
<feature type="region of interest" description="Disordered" evidence="1">
    <location>
        <begin position="1"/>
        <end position="30"/>
    </location>
</feature>
<dbReference type="InterPro" id="IPR008480">
    <property type="entry name" value="DUF761_pln"/>
</dbReference>
<sequence length="202" mass="22635">MEEISKTSITTISRDKNKAPDQNGLPLTKKRKRASAIRLLKVTLYALGLRSSKSKSKSIQVNLLSKFSWKGLVGSMRPMHLQSNQSPPPAIEAEPAMMPEAESIPLGKYVGEEISSPLSPMRDSSPSPVFSMSSYGSVSDMSQYESPLNLPDLQHVIKSCEEITQEPEFWYGDDDGDEMIDAKAEEFIAQFYEQMRRQNLNE</sequence>
<evidence type="ECO:0000313" key="3">
    <source>
        <dbReference type="Proteomes" id="UP000026915"/>
    </source>
</evidence>
<dbReference type="STRING" id="3641.A0A061DT27"/>
<proteinExistence type="predicted"/>
<accession>A0A061DT27</accession>
<dbReference type="Gramene" id="EOX95216">
    <property type="protein sequence ID" value="EOX95216"/>
    <property type="gene ID" value="TCM_004767"/>
</dbReference>
<evidence type="ECO:0000313" key="2">
    <source>
        <dbReference type="EMBL" id="EOX95216.1"/>
    </source>
</evidence>
<dbReference type="Proteomes" id="UP000026915">
    <property type="component" value="Chromosome 1"/>
</dbReference>
<protein>
    <submittedName>
        <fullName evidence="2">Uncharacterized protein</fullName>
    </submittedName>
</protein>
<dbReference type="InParanoid" id="A0A061DT27"/>
<gene>
    <name evidence="2" type="ORF">TCM_004767</name>
</gene>